<name>A0A9P6N5L9_9FUNG</name>
<dbReference type="EMBL" id="JAAAID010000030">
    <property type="protein sequence ID" value="KAG0024077.1"/>
    <property type="molecule type" value="Genomic_DNA"/>
</dbReference>
<dbReference type="PANTHER" id="PTHR46502">
    <property type="entry name" value="C2 DOMAIN-CONTAINING"/>
    <property type="match status" value="1"/>
</dbReference>
<evidence type="ECO:0000256" key="2">
    <source>
        <dbReference type="ARBA" id="ARBA00022837"/>
    </source>
</evidence>
<comment type="caution">
    <text evidence="4">The sequence shown here is derived from an EMBL/GenBank/DDBJ whole genome shotgun (WGS) entry which is preliminary data.</text>
</comment>
<dbReference type="InterPro" id="IPR035892">
    <property type="entry name" value="C2_domain_sf"/>
</dbReference>
<accession>A0A9P6N5L9</accession>
<feature type="domain" description="C2" evidence="3">
    <location>
        <begin position="1"/>
        <end position="104"/>
    </location>
</feature>
<dbReference type="Pfam" id="PF00168">
    <property type="entry name" value="C2"/>
    <property type="match status" value="1"/>
</dbReference>
<dbReference type="SUPFAM" id="SSF49562">
    <property type="entry name" value="C2 domain (Calcium/lipid-binding domain, CaLB)"/>
    <property type="match status" value="1"/>
</dbReference>
<dbReference type="GO" id="GO:0046872">
    <property type="term" value="F:metal ion binding"/>
    <property type="evidence" value="ECO:0007669"/>
    <property type="project" value="UniProtKB-KW"/>
</dbReference>
<dbReference type="SMART" id="SM00239">
    <property type="entry name" value="C2"/>
    <property type="match status" value="1"/>
</dbReference>
<dbReference type="OrthoDB" id="270970at2759"/>
<protein>
    <recommendedName>
        <fullName evidence="3">C2 domain-containing protein</fullName>
    </recommendedName>
</protein>
<dbReference type="PROSITE" id="PS50004">
    <property type="entry name" value="C2"/>
    <property type="match status" value="1"/>
</dbReference>
<dbReference type="AlphaFoldDB" id="A0A9P6N5L9"/>
<proteinExistence type="predicted"/>
<dbReference type="Proteomes" id="UP000703661">
    <property type="component" value="Unassembled WGS sequence"/>
</dbReference>
<evidence type="ECO:0000313" key="5">
    <source>
        <dbReference type="Proteomes" id="UP000703661"/>
    </source>
</evidence>
<reference evidence="4" key="1">
    <citation type="journal article" date="2020" name="Fungal Divers.">
        <title>Resolving the Mortierellaceae phylogeny through synthesis of multi-gene phylogenetics and phylogenomics.</title>
        <authorList>
            <person name="Vandepol N."/>
            <person name="Liber J."/>
            <person name="Desiro A."/>
            <person name="Na H."/>
            <person name="Kennedy M."/>
            <person name="Barry K."/>
            <person name="Grigoriev I.V."/>
            <person name="Miller A.N."/>
            <person name="O'Donnell K."/>
            <person name="Stajich J.E."/>
            <person name="Bonito G."/>
        </authorList>
    </citation>
    <scope>NUCLEOTIDE SEQUENCE</scope>
    <source>
        <strain evidence="4">NRRL 2769</strain>
    </source>
</reference>
<dbReference type="InterPro" id="IPR000008">
    <property type="entry name" value="C2_dom"/>
</dbReference>
<keyword evidence="2" id="KW-0106">Calcium</keyword>
<evidence type="ECO:0000313" key="4">
    <source>
        <dbReference type="EMBL" id="KAG0024077.1"/>
    </source>
</evidence>
<evidence type="ECO:0000256" key="1">
    <source>
        <dbReference type="ARBA" id="ARBA00022723"/>
    </source>
</evidence>
<sequence length="123" mass="14007">MRKVEVTVVKVRNLKRQHAFRGSNDPYVRIAPDKGLIHHWQKTAAIKDAGSEAEFDKQMTFEVKPDGNLLLEVKDSDLIHDDEIGRTKIPMSDVFETGAVESWYQIGEGSKYSGEVYLQMRAL</sequence>
<keyword evidence="1" id="KW-0479">Metal-binding</keyword>
<dbReference type="PANTHER" id="PTHR46502:SF2">
    <property type="entry name" value="16 KDA PHLOEM PROTEIN 2"/>
    <property type="match status" value="1"/>
</dbReference>
<evidence type="ECO:0000259" key="3">
    <source>
        <dbReference type="PROSITE" id="PS50004"/>
    </source>
</evidence>
<keyword evidence="5" id="KW-1185">Reference proteome</keyword>
<gene>
    <name evidence="4" type="ORF">BGZ80_006086</name>
</gene>
<organism evidence="4 5">
    <name type="scientific">Entomortierella chlamydospora</name>
    <dbReference type="NCBI Taxonomy" id="101097"/>
    <lineage>
        <taxon>Eukaryota</taxon>
        <taxon>Fungi</taxon>
        <taxon>Fungi incertae sedis</taxon>
        <taxon>Mucoromycota</taxon>
        <taxon>Mortierellomycotina</taxon>
        <taxon>Mortierellomycetes</taxon>
        <taxon>Mortierellales</taxon>
        <taxon>Mortierellaceae</taxon>
        <taxon>Entomortierella</taxon>
    </lineage>
</organism>
<dbReference type="Gene3D" id="2.60.40.150">
    <property type="entry name" value="C2 domain"/>
    <property type="match status" value="1"/>
</dbReference>